<feature type="compositionally biased region" description="Polar residues" evidence="2">
    <location>
        <begin position="744"/>
        <end position="756"/>
    </location>
</feature>
<dbReference type="Pfam" id="PF05773">
    <property type="entry name" value="RWD"/>
    <property type="match status" value="1"/>
</dbReference>
<evidence type="ECO:0000259" key="3">
    <source>
        <dbReference type="PROSITE" id="PS50908"/>
    </source>
</evidence>
<keyword evidence="4" id="KW-1185">Reference proteome</keyword>
<gene>
    <name evidence="5" type="primary">LOC113467061</name>
</gene>
<dbReference type="InterPro" id="IPR040213">
    <property type="entry name" value="GIR2-like"/>
</dbReference>
<dbReference type="RefSeq" id="XP_026678792.1">
    <property type="nucleotide sequence ID" value="XM_026822991.1"/>
</dbReference>
<evidence type="ECO:0000313" key="5">
    <source>
        <dbReference type="RefSeq" id="XP_026678792.1"/>
    </source>
</evidence>
<dbReference type="SUPFAM" id="SSF54495">
    <property type="entry name" value="UBC-like"/>
    <property type="match status" value="1"/>
</dbReference>
<dbReference type="Gene3D" id="3.10.110.10">
    <property type="entry name" value="Ubiquitin Conjugating Enzyme"/>
    <property type="match status" value="1"/>
</dbReference>
<organism evidence="4 5">
    <name type="scientific">Diaphorina citri</name>
    <name type="common">Asian citrus psyllid</name>
    <dbReference type="NCBI Taxonomy" id="121845"/>
    <lineage>
        <taxon>Eukaryota</taxon>
        <taxon>Metazoa</taxon>
        <taxon>Ecdysozoa</taxon>
        <taxon>Arthropoda</taxon>
        <taxon>Hexapoda</taxon>
        <taxon>Insecta</taxon>
        <taxon>Pterygota</taxon>
        <taxon>Neoptera</taxon>
        <taxon>Paraneoptera</taxon>
        <taxon>Hemiptera</taxon>
        <taxon>Sternorrhyncha</taxon>
        <taxon>Psylloidea</taxon>
        <taxon>Psyllidae</taxon>
        <taxon>Diaphorininae</taxon>
        <taxon>Diaphorina</taxon>
    </lineage>
</organism>
<reference evidence="5" key="1">
    <citation type="submission" date="2025-08" db="UniProtKB">
        <authorList>
            <consortium name="RefSeq"/>
        </authorList>
    </citation>
    <scope>IDENTIFICATION</scope>
</reference>
<dbReference type="PaxDb" id="121845-A0A3Q0IRA5"/>
<evidence type="ECO:0000256" key="2">
    <source>
        <dbReference type="SAM" id="MobiDB-lite"/>
    </source>
</evidence>
<proteinExistence type="predicted"/>
<sequence length="827" mass="95953">MDYQEEQSNEIEALDSIYYGDMEILEKDPHVFTIPIQSECVDDEHQMNCLLRFQYTPKYPEEIPIIEIENCDNIDEDVERELKEYLLTQANENLGMVMIFTLVSSAQEWLSTKSDQLKKDKEEAEEKRIKAEEAAEQKRFEGTVVTLETFIAWKAKFDKDMAHIIFEEKNKAKEKTAGKLTGREMFMQDKSMNESDLKFIEESGDGGLDATESVEVNETLFQDMNDLDSFTPADLELELNEEVKQEQHKYSLVSAELSEKEVRCLKAEREISNLNNKLDLSLLKISHQAKIIEKFTAKHKTMTGLLEKYKNQIQVYRDLCEENTEEGEENSKDFQPDEMDEGEILEEEILEEYDNANTYTTGNSAKKEDFHLGNQEYHDCVMLNGTREFDKGIQVQLEKYPKYVGGTLKDEIPVKLKNNGSKKINLVDNKCHAESFGGYSRRISSNDTCQYLEGGDNSHEENGKGNDVNKFATENKTSSHETKKVEIEEQLVSHEQFGKNLQEIIDDNEVLRKQNMILRNIILDMKTKTNHNEKIETLKQKDNEMCSQTKNKSSSENNAHYLEDNDERVEDTVELRSETKENEAKDFEFLHNEVDHFIENIYNRNVPEEDSNKSYDETTHDIEYSEEDFPVKQLQRDNTCNKSRIGIVLPENLNENDIKGALGSEKSFQTIKSIEQEDEEEKDFQKFFHEHKSQLENLLNNAETFPFDKTKRNVDDIRKYNGRTEMPRKEYGKEMPGKEHGNQTKDLQAVRTNNSGQRRRKEGKALRDIANKFQDKDKIVFDKGKKNVSTLSNNNNGMDVTRKNLVHNFQALKENLNRLDAKGGAEI</sequence>
<dbReference type="InterPro" id="IPR016135">
    <property type="entry name" value="UBQ-conjugating_enzyme/RWD"/>
</dbReference>
<accession>A0A3Q0IRA5</accession>
<dbReference type="InterPro" id="IPR006575">
    <property type="entry name" value="RWD_dom"/>
</dbReference>
<feature type="region of interest" description="Disordered" evidence="2">
    <location>
        <begin position="728"/>
        <end position="764"/>
    </location>
</feature>
<evidence type="ECO:0000256" key="1">
    <source>
        <dbReference type="SAM" id="Coils"/>
    </source>
</evidence>
<feature type="non-terminal residue" evidence="5">
    <location>
        <position position="827"/>
    </location>
</feature>
<dbReference type="PROSITE" id="PS50908">
    <property type="entry name" value="RWD"/>
    <property type="match status" value="1"/>
</dbReference>
<name>A0A3Q0IRA5_DIACI</name>
<dbReference type="KEGG" id="dci:113467061"/>
<feature type="domain" description="RWD" evidence="3">
    <location>
        <begin position="9"/>
        <end position="113"/>
    </location>
</feature>
<dbReference type="PANTHER" id="PTHR12292">
    <property type="entry name" value="RWD DOMAIN-CONTAINING PROTEIN"/>
    <property type="match status" value="1"/>
</dbReference>
<dbReference type="FunFam" id="3.10.110.10:FF:000075">
    <property type="entry name" value="RWD domain-containing protein (Gir2)"/>
    <property type="match status" value="1"/>
</dbReference>
<dbReference type="Proteomes" id="UP000079169">
    <property type="component" value="Unplaced"/>
</dbReference>
<dbReference type="SMART" id="SM00591">
    <property type="entry name" value="RWD"/>
    <property type="match status" value="1"/>
</dbReference>
<feature type="compositionally biased region" description="Basic and acidic residues" evidence="2">
    <location>
        <begin position="728"/>
        <end position="743"/>
    </location>
</feature>
<feature type="coiled-coil region" evidence="1">
    <location>
        <begin position="107"/>
        <end position="141"/>
    </location>
</feature>
<evidence type="ECO:0000313" key="4">
    <source>
        <dbReference type="Proteomes" id="UP000079169"/>
    </source>
</evidence>
<dbReference type="AlphaFoldDB" id="A0A3Q0IRA5"/>
<keyword evidence="1" id="KW-0175">Coiled coil</keyword>
<dbReference type="GeneID" id="113467061"/>
<protein>
    <submittedName>
        <fullName evidence="5">Myb-like protein X</fullName>
    </submittedName>
</protein>
<dbReference type="STRING" id="121845.A0A3Q0IRA5"/>